<feature type="region of interest" description="Disordered" evidence="3">
    <location>
        <begin position="61"/>
        <end position="126"/>
    </location>
</feature>
<protein>
    <recommendedName>
        <fullName evidence="6">Negatively light-regulated protein</fullName>
    </recommendedName>
</protein>
<evidence type="ECO:0000313" key="4">
    <source>
        <dbReference type="EMBL" id="KAL2645234.1"/>
    </source>
</evidence>
<gene>
    <name evidence="4" type="ORF">R1flu_012821</name>
</gene>
<name>A0ABD1ZCV9_9MARC</name>
<dbReference type="PANTHER" id="PTHR10358:SF6">
    <property type="entry name" value="ENDOSULFINE, ISOFORM A"/>
    <property type="match status" value="1"/>
</dbReference>
<evidence type="ECO:0008006" key="6">
    <source>
        <dbReference type="Google" id="ProtNLM"/>
    </source>
</evidence>
<accession>A0ABD1ZCV9</accession>
<evidence type="ECO:0000256" key="3">
    <source>
        <dbReference type="SAM" id="MobiDB-lite"/>
    </source>
</evidence>
<dbReference type="EMBL" id="JBHFFA010000002">
    <property type="protein sequence ID" value="KAL2645234.1"/>
    <property type="molecule type" value="Genomic_DNA"/>
</dbReference>
<proteinExistence type="inferred from homology"/>
<dbReference type="PANTHER" id="PTHR10358">
    <property type="entry name" value="ENDOSULFINE"/>
    <property type="match status" value="1"/>
</dbReference>
<sequence length="126" mass="13232">MAGAGASNLVADRPAEEEGMPTPEQQEALLKKKYGGLIPKKPSLISKDHERAFFDSADWALGKQGAGGATGAKPQREGLRPKLQPSSRHQQLPARRASLHHRDGEDGDGNGEAEKEVGAGSVAAAK</sequence>
<organism evidence="4 5">
    <name type="scientific">Riccia fluitans</name>
    <dbReference type="NCBI Taxonomy" id="41844"/>
    <lineage>
        <taxon>Eukaryota</taxon>
        <taxon>Viridiplantae</taxon>
        <taxon>Streptophyta</taxon>
        <taxon>Embryophyta</taxon>
        <taxon>Marchantiophyta</taxon>
        <taxon>Marchantiopsida</taxon>
        <taxon>Marchantiidae</taxon>
        <taxon>Marchantiales</taxon>
        <taxon>Ricciaceae</taxon>
        <taxon>Riccia</taxon>
    </lineage>
</organism>
<dbReference type="Pfam" id="PF04667">
    <property type="entry name" value="Endosulfine"/>
    <property type="match status" value="1"/>
</dbReference>
<dbReference type="AlphaFoldDB" id="A0ABD1ZCV9"/>
<feature type="region of interest" description="Disordered" evidence="3">
    <location>
        <begin position="1"/>
        <end position="46"/>
    </location>
</feature>
<evidence type="ECO:0000256" key="2">
    <source>
        <dbReference type="RuleBase" id="RU363120"/>
    </source>
</evidence>
<dbReference type="Proteomes" id="UP001605036">
    <property type="component" value="Unassembled WGS sequence"/>
</dbReference>
<dbReference type="InterPro" id="IPR006760">
    <property type="entry name" value="Endosulphine"/>
</dbReference>
<comment type="similarity">
    <text evidence="1 2">Belongs to the endosulfine family.</text>
</comment>
<comment type="caution">
    <text evidence="4">The sequence shown here is derived from an EMBL/GenBank/DDBJ whole genome shotgun (WGS) entry which is preliminary data.</text>
</comment>
<evidence type="ECO:0000256" key="1">
    <source>
        <dbReference type="ARBA" id="ARBA00010520"/>
    </source>
</evidence>
<evidence type="ECO:0000313" key="5">
    <source>
        <dbReference type="Proteomes" id="UP001605036"/>
    </source>
</evidence>
<keyword evidence="5" id="KW-1185">Reference proteome</keyword>
<reference evidence="4 5" key="1">
    <citation type="submission" date="2024-09" db="EMBL/GenBank/DDBJ databases">
        <title>Chromosome-scale assembly of Riccia fluitans.</title>
        <authorList>
            <person name="Paukszto L."/>
            <person name="Sawicki J."/>
            <person name="Karawczyk K."/>
            <person name="Piernik-Szablinska J."/>
            <person name="Szczecinska M."/>
            <person name="Mazdziarz M."/>
        </authorList>
    </citation>
    <scope>NUCLEOTIDE SEQUENCE [LARGE SCALE GENOMIC DNA]</scope>
    <source>
        <strain evidence="4">Rf_01</strain>
        <tissue evidence="4">Aerial parts of the thallus</tissue>
    </source>
</reference>